<dbReference type="SUPFAM" id="SSF57667">
    <property type="entry name" value="beta-beta-alpha zinc fingers"/>
    <property type="match status" value="1"/>
</dbReference>
<evidence type="ECO:0000313" key="2">
    <source>
        <dbReference type="Proteomes" id="UP000887116"/>
    </source>
</evidence>
<protein>
    <recommendedName>
        <fullName evidence="3">C2H2-type domain-containing protein</fullName>
    </recommendedName>
</protein>
<proteinExistence type="predicted"/>
<keyword evidence="2" id="KW-1185">Reference proteome</keyword>
<gene>
    <name evidence="1" type="ORF">TNCT_437181</name>
</gene>
<dbReference type="AlphaFoldDB" id="A0A8X6GUD9"/>
<comment type="caution">
    <text evidence="1">The sequence shown here is derived from an EMBL/GenBank/DDBJ whole genome shotgun (WGS) entry which is preliminary data.</text>
</comment>
<evidence type="ECO:0008006" key="3">
    <source>
        <dbReference type="Google" id="ProtNLM"/>
    </source>
</evidence>
<dbReference type="Proteomes" id="UP000887116">
    <property type="component" value="Unassembled WGS sequence"/>
</dbReference>
<evidence type="ECO:0000313" key="1">
    <source>
        <dbReference type="EMBL" id="GFR11521.1"/>
    </source>
</evidence>
<dbReference type="OrthoDB" id="6473806at2759"/>
<dbReference type="EMBL" id="BMAO01016838">
    <property type="protein sequence ID" value="GFR11521.1"/>
    <property type="molecule type" value="Genomic_DNA"/>
</dbReference>
<accession>A0A8X6GUD9</accession>
<organism evidence="1 2">
    <name type="scientific">Trichonephila clavata</name>
    <name type="common">Joro spider</name>
    <name type="synonym">Nephila clavata</name>
    <dbReference type="NCBI Taxonomy" id="2740835"/>
    <lineage>
        <taxon>Eukaryota</taxon>
        <taxon>Metazoa</taxon>
        <taxon>Ecdysozoa</taxon>
        <taxon>Arthropoda</taxon>
        <taxon>Chelicerata</taxon>
        <taxon>Arachnida</taxon>
        <taxon>Araneae</taxon>
        <taxon>Araneomorphae</taxon>
        <taxon>Entelegynae</taxon>
        <taxon>Araneoidea</taxon>
        <taxon>Nephilidae</taxon>
        <taxon>Trichonephila</taxon>
    </lineage>
</organism>
<sequence>MSVVSSESCYTCTKCGDEFETGYQRGKMKAGDMPSHLSKVCGEMFPERYQLRDHSHEYSDTWPYRCSFCWKGFRKFSRWETHLKQRNTIRKISCHKCLETFKGKICYNMLSTKNSHCKNCSSRPSPIEYVTS</sequence>
<dbReference type="InterPro" id="IPR036236">
    <property type="entry name" value="Znf_C2H2_sf"/>
</dbReference>
<dbReference type="Gene3D" id="3.30.160.60">
    <property type="entry name" value="Classic Zinc Finger"/>
    <property type="match status" value="1"/>
</dbReference>
<reference evidence="1" key="1">
    <citation type="submission" date="2020-07" db="EMBL/GenBank/DDBJ databases">
        <title>Multicomponent nature underlies the extraordinary mechanical properties of spider dragline silk.</title>
        <authorList>
            <person name="Kono N."/>
            <person name="Nakamura H."/>
            <person name="Mori M."/>
            <person name="Yoshida Y."/>
            <person name="Ohtoshi R."/>
            <person name="Malay A.D."/>
            <person name="Moran D.A.P."/>
            <person name="Tomita M."/>
            <person name="Numata K."/>
            <person name="Arakawa K."/>
        </authorList>
    </citation>
    <scope>NUCLEOTIDE SEQUENCE</scope>
</reference>
<name>A0A8X6GUD9_TRICU</name>